<keyword evidence="5" id="KW-1185">Reference proteome</keyword>
<dbReference type="InterPro" id="IPR017515">
    <property type="entry name" value="MeMalonyl-CoA_epimerase"/>
</dbReference>
<dbReference type="InterPro" id="IPR051785">
    <property type="entry name" value="MMCE/EMCE_epimerase"/>
</dbReference>
<feature type="domain" description="VOC" evidence="3">
    <location>
        <begin position="9"/>
        <end position="139"/>
    </location>
</feature>
<evidence type="ECO:0000256" key="2">
    <source>
        <dbReference type="ARBA" id="ARBA00022723"/>
    </source>
</evidence>
<evidence type="ECO:0000259" key="3">
    <source>
        <dbReference type="PROSITE" id="PS51819"/>
    </source>
</evidence>
<dbReference type="PROSITE" id="PS51819">
    <property type="entry name" value="VOC"/>
    <property type="match status" value="1"/>
</dbReference>
<gene>
    <name evidence="4" type="ORF">KSB_24870</name>
</gene>
<organism evidence="4 5">
    <name type="scientific">Ktedonobacter robiniae</name>
    <dbReference type="NCBI Taxonomy" id="2778365"/>
    <lineage>
        <taxon>Bacteria</taxon>
        <taxon>Bacillati</taxon>
        <taxon>Chloroflexota</taxon>
        <taxon>Ktedonobacteria</taxon>
        <taxon>Ktedonobacterales</taxon>
        <taxon>Ktedonobacteraceae</taxon>
        <taxon>Ktedonobacter</taxon>
    </lineage>
</organism>
<dbReference type="Gene3D" id="3.10.180.10">
    <property type="entry name" value="2,3-Dihydroxybiphenyl 1,2-Dioxygenase, domain 1"/>
    <property type="match status" value="1"/>
</dbReference>
<proteinExistence type="inferred from homology"/>
<dbReference type="PANTHER" id="PTHR43048:SF3">
    <property type="entry name" value="METHYLMALONYL-COA EPIMERASE, MITOCHONDRIAL"/>
    <property type="match status" value="1"/>
</dbReference>
<protein>
    <submittedName>
        <fullName evidence="4">Methylmalonyl-CoA epimerase</fullName>
    </submittedName>
</protein>
<evidence type="ECO:0000313" key="4">
    <source>
        <dbReference type="EMBL" id="GHO54012.1"/>
    </source>
</evidence>
<sequence length="141" mass="15693">MSAENTPKRIDHVAIIVRNIEQALTFYRDTLGIEPREIKEVPSEQVRIAFLPMGGPGGSEIELIEPAATNASLLKFLEKRGEGLHHICLEVEHIDKALQEMQTQEAPVLDQQPRLAAEGRAVFIHPKGTNGVLLELLEKNK</sequence>
<dbReference type="Pfam" id="PF13669">
    <property type="entry name" value="Glyoxalase_4"/>
    <property type="match status" value="1"/>
</dbReference>
<dbReference type="RefSeq" id="WP_201370773.1">
    <property type="nucleotide sequence ID" value="NZ_BNJG01000001.1"/>
</dbReference>
<dbReference type="InterPro" id="IPR037523">
    <property type="entry name" value="VOC_core"/>
</dbReference>
<dbReference type="SUPFAM" id="SSF54593">
    <property type="entry name" value="Glyoxalase/Bleomycin resistance protein/Dihydroxybiphenyl dioxygenase"/>
    <property type="match status" value="1"/>
</dbReference>
<dbReference type="InterPro" id="IPR029068">
    <property type="entry name" value="Glyas_Bleomycin-R_OHBP_Dase"/>
</dbReference>
<dbReference type="CDD" id="cd07249">
    <property type="entry name" value="MMCE"/>
    <property type="match status" value="1"/>
</dbReference>
<dbReference type="NCBIfam" id="TIGR03081">
    <property type="entry name" value="metmalonyl_epim"/>
    <property type="match status" value="1"/>
</dbReference>
<comment type="caution">
    <text evidence="4">The sequence shown here is derived from an EMBL/GenBank/DDBJ whole genome shotgun (WGS) entry which is preliminary data.</text>
</comment>
<name>A0ABQ3UNN8_9CHLR</name>
<reference evidence="4 5" key="1">
    <citation type="journal article" date="2021" name="Int. J. Syst. Evol. Microbiol.">
        <title>Reticulibacter mediterranei gen. nov., sp. nov., within the new family Reticulibacteraceae fam. nov., and Ktedonospora formicarum gen. nov., sp. nov., Ktedonobacter robiniae sp. nov., Dictyobacter formicarum sp. nov. and Dictyobacter arantiisoli sp. nov., belonging to the class Ktedonobacteria.</title>
        <authorList>
            <person name="Yabe S."/>
            <person name="Zheng Y."/>
            <person name="Wang C.M."/>
            <person name="Sakai Y."/>
            <person name="Abe K."/>
            <person name="Yokota A."/>
            <person name="Donadio S."/>
            <person name="Cavaletti L."/>
            <person name="Monciardini P."/>
        </authorList>
    </citation>
    <scope>NUCLEOTIDE SEQUENCE [LARGE SCALE GENOMIC DNA]</scope>
    <source>
        <strain evidence="4 5">SOSP1-30</strain>
    </source>
</reference>
<keyword evidence="2" id="KW-0479">Metal-binding</keyword>
<accession>A0ABQ3UNN8</accession>
<evidence type="ECO:0000313" key="5">
    <source>
        <dbReference type="Proteomes" id="UP000654345"/>
    </source>
</evidence>
<dbReference type="EMBL" id="BNJG01000001">
    <property type="protein sequence ID" value="GHO54012.1"/>
    <property type="molecule type" value="Genomic_DNA"/>
</dbReference>
<dbReference type="Proteomes" id="UP000654345">
    <property type="component" value="Unassembled WGS sequence"/>
</dbReference>
<comment type="similarity">
    <text evidence="1">Belongs to the methylmalonyl-CoA epimerase family.</text>
</comment>
<evidence type="ECO:0000256" key="1">
    <source>
        <dbReference type="ARBA" id="ARBA00009308"/>
    </source>
</evidence>
<dbReference type="PANTHER" id="PTHR43048">
    <property type="entry name" value="METHYLMALONYL-COA EPIMERASE"/>
    <property type="match status" value="1"/>
</dbReference>